<proteinExistence type="predicted"/>
<comment type="caution">
    <text evidence="2">The sequence shown here is derived from an EMBL/GenBank/DDBJ whole genome shotgun (WGS) entry which is preliminary data.</text>
</comment>
<reference evidence="2 3" key="1">
    <citation type="submission" date="2018-06" db="EMBL/GenBank/DDBJ databases">
        <title>Genomic Encyclopedia of Type Strains, Phase IV (KMG-IV): sequencing the most valuable type-strain genomes for metagenomic binning, comparative biology and taxonomic classification.</title>
        <authorList>
            <person name="Goeker M."/>
        </authorList>
    </citation>
    <scope>NUCLEOTIDE SEQUENCE [LARGE SCALE GENOMIC DNA]</scope>
    <source>
        <strain evidence="2 3">DSM 24032</strain>
    </source>
</reference>
<dbReference type="InParanoid" id="A0A395JHC6"/>
<dbReference type="OrthoDB" id="9811006at2"/>
<accession>A0A395JHC6</accession>
<keyword evidence="3" id="KW-1185">Reference proteome</keyword>
<evidence type="ECO:0000313" key="3">
    <source>
        <dbReference type="Proteomes" id="UP000253083"/>
    </source>
</evidence>
<dbReference type="Proteomes" id="UP000253083">
    <property type="component" value="Unassembled WGS sequence"/>
</dbReference>
<dbReference type="Pfam" id="PF04264">
    <property type="entry name" value="YceI"/>
    <property type="match status" value="1"/>
</dbReference>
<organism evidence="2 3">
    <name type="scientific">Arenicella xantha</name>
    <dbReference type="NCBI Taxonomy" id="644221"/>
    <lineage>
        <taxon>Bacteria</taxon>
        <taxon>Pseudomonadati</taxon>
        <taxon>Pseudomonadota</taxon>
        <taxon>Gammaproteobacteria</taxon>
        <taxon>Arenicellales</taxon>
        <taxon>Arenicellaceae</taxon>
        <taxon>Arenicella</taxon>
    </lineage>
</organism>
<dbReference type="RefSeq" id="WP_113955448.1">
    <property type="nucleotide sequence ID" value="NZ_QNRT01000005.1"/>
</dbReference>
<dbReference type="SMART" id="SM00867">
    <property type="entry name" value="YceI"/>
    <property type="match status" value="1"/>
</dbReference>
<dbReference type="PANTHER" id="PTHR34406:SF1">
    <property type="entry name" value="PROTEIN YCEI"/>
    <property type="match status" value="1"/>
</dbReference>
<sequence length="204" mass="22371">MTTKNMFVLLFALFVLTGCVALITPKVESSFTQLKAGDYALDPSHASVVFKVKHLGLSNYVGRFNTVAASLSFDPSNITASALDAVIEIDSLDINDPSLKNDLMGGTWFDQARFPQARFSTVSVTSVSESEYDYVGNLEFRGVTKPITFRVTFLGGANNMLTGKYTLGFSARAQFNRSDFGMDAYIPLVGDEIQIEAEAEFQRN</sequence>
<feature type="domain" description="Lipid/polyisoprenoid-binding YceI-like" evidence="1">
    <location>
        <begin position="38"/>
        <end position="202"/>
    </location>
</feature>
<dbReference type="PANTHER" id="PTHR34406">
    <property type="entry name" value="PROTEIN YCEI"/>
    <property type="match status" value="1"/>
</dbReference>
<dbReference type="PROSITE" id="PS51257">
    <property type="entry name" value="PROKAR_LIPOPROTEIN"/>
    <property type="match status" value="1"/>
</dbReference>
<dbReference type="InterPro" id="IPR036761">
    <property type="entry name" value="TTHA0802/YceI-like_sf"/>
</dbReference>
<evidence type="ECO:0000259" key="1">
    <source>
        <dbReference type="SMART" id="SM00867"/>
    </source>
</evidence>
<dbReference type="SUPFAM" id="SSF101874">
    <property type="entry name" value="YceI-like"/>
    <property type="match status" value="1"/>
</dbReference>
<gene>
    <name evidence="2" type="ORF">DFR28_105194</name>
</gene>
<dbReference type="AlphaFoldDB" id="A0A395JHC6"/>
<name>A0A395JHC6_9GAMM</name>
<dbReference type="FunCoup" id="A0A395JHC6">
    <property type="interactions" value="110"/>
</dbReference>
<dbReference type="EMBL" id="QNRT01000005">
    <property type="protein sequence ID" value="RBP48855.1"/>
    <property type="molecule type" value="Genomic_DNA"/>
</dbReference>
<dbReference type="Gene3D" id="2.40.128.110">
    <property type="entry name" value="Lipid/polyisoprenoid-binding, YceI-like"/>
    <property type="match status" value="1"/>
</dbReference>
<evidence type="ECO:0000313" key="2">
    <source>
        <dbReference type="EMBL" id="RBP48855.1"/>
    </source>
</evidence>
<protein>
    <submittedName>
        <fullName evidence="2">Polyisoprenoid-binding protein YceI</fullName>
    </submittedName>
</protein>
<dbReference type="InterPro" id="IPR007372">
    <property type="entry name" value="Lipid/polyisoprenoid-bd_YceI"/>
</dbReference>